<feature type="chain" id="PRO_5004163088" evidence="1">
    <location>
        <begin position="19"/>
        <end position="192"/>
    </location>
</feature>
<accession>Q021H6</accession>
<feature type="signal peptide" evidence="1">
    <location>
        <begin position="1"/>
        <end position="18"/>
    </location>
</feature>
<dbReference type="HOGENOM" id="CLU_106197_0_0_0"/>
<dbReference type="KEGG" id="sus:Acid_3440"/>
<dbReference type="STRING" id="234267.Acid_3440"/>
<dbReference type="EMBL" id="CP000473">
    <property type="protein sequence ID" value="ABJ84413.1"/>
    <property type="molecule type" value="Genomic_DNA"/>
</dbReference>
<dbReference type="AlphaFoldDB" id="Q021H6"/>
<reference evidence="2" key="1">
    <citation type="submission" date="2006-10" db="EMBL/GenBank/DDBJ databases">
        <title>Complete sequence of Solibacter usitatus Ellin6076.</title>
        <authorList>
            <consortium name="US DOE Joint Genome Institute"/>
            <person name="Copeland A."/>
            <person name="Lucas S."/>
            <person name="Lapidus A."/>
            <person name="Barry K."/>
            <person name="Detter J.C."/>
            <person name="Glavina del Rio T."/>
            <person name="Hammon N."/>
            <person name="Israni S."/>
            <person name="Dalin E."/>
            <person name="Tice H."/>
            <person name="Pitluck S."/>
            <person name="Thompson L.S."/>
            <person name="Brettin T."/>
            <person name="Bruce D."/>
            <person name="Han C."/>
            <person name="Tapia R."/>
            <person name="Gilna P."/>
            <person name="Schmutz J."/>
            <person name="Larimer F."/>
            <person name="Land M."/>
            <person name="Hauser L."/>
            <person name="Kyrpides N."/>
            <person name="Mikhailova N."/>
            <person name="Janssen P.H."/>
            <person name="Kuske C.R."/>
            <person name="Richardson P."/>
        </authorList>
    </citation>
    <scope>NUCLEOTIDE SEQUENCE</scope>
    <source>
        <strain evidence="2">Ellin6076</strain>
    </source>
</reference>
<proteinExistence type="predicted"/>
<protein>
    <submittedName>
        <fullName evidence="2">Uncharacterized protein</fullName>
    </submittedName>
</protein>
<evidence type="ECO:0000313" key="2">
    <source>
        <dbReference type="EMBL" id="ABJ84413.1"/>
    </source>
</evidence>
<gene>
    <name evidence="2" type="ordered locus">Acid_3440</name>
</gene>
<dbReference type="InParanoid" id="Q021H6"/>
<keyword evidence="1" id="KW-0732">Signal</keyword>
<dbReference type="OrthoDB" id="9793669at2"/>
<evidence type="ECO:0000256" key="1">
    <source>
        <dbReference type="SAM" id="SignalP"/>
    </source>
</evidence>
<sequence precursor="true">MKTSLLISSLLLASLAAAADVPPVEAQIEGAVLAAPAELRAGASVIGYNPHGEQVKIREGTNEMICLASDPAKTAFNVACYHRDLEPFMARGRELTAQKVPNAKRTEIRFKEIEEGKLAMPKEPRTLYVLTGTSFDAATGKVEGSYLRWVIYVPYATPQSTGLSTKASDGAPWLMAAGTPGAHIMINPPKSK</sequence>
<dbReference type="eggNOG" id="ENOG502ZBNJ">
    <property type="taxonomic scope" value="Bacteria"/>
</dbReference>
<name>Q021H6_SOLUE</name>
<organism evidence="2">
    <name type="scientific">Solibacter usitatus (strain Ellin6076)</name>
    <dbReference type="NCBI Taxonomy" id="234267"/>
    <lineage>
        <taxon>Bacteria</taxon>
        <taxon>Pseudomonadati</taxon>
        <taxon>Acidobacteriota</taxon>
        <taxon>Terriglobia</taxon>
        <taxon>Bryobacterales</taxon>
        <taxon>Solibacteraceae</taxon>
        <taxon>Candidatus Solibacter</taxon>
    </lineage>
</organism>